<evidence type="ECO:0000256" key="1">
    <source>
        <dbReference type="SAM" id="Phobius"/>
    </source>
</evidence>
<comment type="caution">
    <text evidence="3">The sequence shown here is derived from an EMBL/GenBank/DDBJ whole genome shotgun (WGS) entry which is preliminary data.</text>
</comment>
<dbReference type="Pfam" id="PF18895">
    <property type="entry name" value="T4SS_pilin"/>
    <property type="match status" value="1"/>
</dbReference>
<dbReference type="Proteomes" id="UP000178406">
    <property type="component" value="Unassembled WGS sequence"/>
</dbReference>
<feature type="transmembrane region" description="Helical" evidence="1">
    <location>
        <begin position="88"/>
        <end position="107"/>
    </location>
</feature>
<sequence>MKIVLVCIAIFFIGISIALPASAQIVPACGENGVGPCTICDFWQLGNNIINFLLWELALPVLTVVLLWGGTVWATSGGSPGQITRGKQIMTTGLVGILIAVSAWLVVDTIIKTLAADGEFKAAWNEFPTCEPPIKTEPVVVTPAPPSGTTTAPQIADAEARESVIRAQLQAAGIPVNKNPCNPYNSRYQDNPGGCTNVGGLPDNIVPKLIQVQAGWPIRISGGSEEGHQTHGNGMAIVDITPNPVPASTQRWCDIYEAVRQTGPSFWQYERAGTAGTRITCFDNPDHLHVCFNEPCRR</sequence>
<evidence type="ECO:0000256" key="2">
    <source>
        <dbReference type="SAM" id="SignalP"/>
    </source>
</evidence>
<dbReference type="EMBL" id="MFHQ01000013">
    <property type="protein sequence ID" value="OGF74576.1"/>
    <property type="molecule type" value="Genomic_DNA"/>
</dbReference>
<name>A0A1F5WG30_9BACT</name>
<evidence type="ECO:0008006" key="5">
    <source>
        <dbReference type="Google" id="ProtNLM"/>
    </source>
</evidence>
<evidence type="ECO:0000313" key="3">
    <source>
        <dbReference type="EMBL" id="OGF74576.1"/>
    </source>
</evidence>
<keyword evidence="1" id="KW-0472">Membrane</keyword>
<evidence type="ECO:0000313" key="4">
    <source>
        <dbReference type="Proteomes" id="UP000178406"/>
    </source>
</evidence>
<dbReference type="STRING" id="1798338.A3J56_03360"/>
<accession>A0A1F5WG30</accession>
<keyword evidence="1" id="KW-0812">Transmembrane</keyword>
<feature type="transmembrane region" description="Helical" evidence="1">
    <location>
        <begin position="52"/>
        <end position="76"/>
    </location>
</feature>
<dbReference type="InterPro" id="IPR043993">
    <property type="entry name" value="T4SS_pilin"/>
</dbReference>
<reference evidence="3 4" key="1">
    <citation type="journal article" date="2016" name="Nat. Commun.">
        <title>Thousands of microbial genomes shed light on interconnected biogeochemical processes in an aquifer system.</title>
        <authorList>
            <person name="Anantharaman K."/>
            <person name="Brown C.T."/>
            <person name="Hug L.A."/>
            <person name="Sharon I."/>
            <person name="Castelle C.J."/>
            <person name="Probst A.J."/>
            <person name="Thomas B.C."/>
            <person name="Singh A."/>
            <person name="Wilkins M.J."/>
            <person name="Karaoz U."/>
            <person name="Brodie E.L."/>
            <person name="Williams K.H."/>
            <person name="Hubbard S.S."/>
            <person name="Banfield J.F."/>
        </authorList>
    </citation>
    <scope>NUCLEOTIDE SEQUENCE [LARGE SCALE GENOMIC DNA]</scope>
</reference>
<feature type="signal peptide" evidence="2">
    <location>
        <begin position="1"/>
        <end position="23"/>
    </location>
</feature>
<protein>
    <recommendedName>
        <fullName evidence="5">Peptidase M15A C-terminal domain-containing protein</fullName>
    </recommendedName>
</protein>
<organism evidence="3 4">
    <name type="scientific">Candidatus Giovannonibacteria bacterium RIFCSPHIGHO2_02_FULL_46_20</name>
    <dbReference type="NCBI Taxonomy" id="1798338"/>
    <lineage>
        <taxon>Bacteria</taxon>
        <taxon>Candidatus Giovannoniibacteriota</taxon>
    </lineage>
</organism>
<keyword evidence="1" id="KW-1133">Transmembrane helix</keyword>
<dbReference type="AlphaFoldDB" id="A0A1F5WG30"/>
<gene>
    <name evidence="3" type="ORF">A3J56_03360</name>
</gene>
<keyword evidence="2" id="KW-0732">Signal</keyword>
<proteinExistence type="predicted"/>
<feature type="chain" id="PRO_5009522171" description="Peptidase M15A C-terminal domain-containing protein" evidence="2">
    <location>
        <begin position="24"/>
        <end position="298"/>
    </location>
</feature>